<proteinExistence type="predicted"/>
<name>A0ABU0NJF5_STRRH</name>
<evidence type="ECO:0000313" key="3">
    <source>
        <dbReference type="Proteomes" id="UP001230654"/>
    </source>
</evidence>
<protein>
    <recommendedName>
        <fullName evidence="4">Ig-like domain-containing protein</fullName>
    </recommendedName>
</protein>
<sequence length="253" mass="27069">MNRPDPHDRPASPPLPPAPPGDNEDYSATALASHWIQRPETDPTAVLDGPTAVLDGPTAVLDDHTVVEDAAPPEDRTAVAAPTPDGDGTVLRFGPGVTAALARQPHRTLPAVPAPPVLRRGRPRRYALPALVLVAAVLLLLWRESTGLGVRSVSVTAARDTLDCDSTAGIVGVVRTDGRPGTLTYRWLRSDGTSSALRHADVVRGQRTVRLELLWTFEGPGRLRAVAELRVLAPEPHAAEVRFTYDCPRAPHP</sequence>
<feature type="compositionally biased region" description="Pro residues" evidence="1">
    <location>
        <begin position="11"/>
        <end position="20"/>
    </location>
</feature>
<dbReference type="RefSeq" id="WP_307161321.1">
    <property type="nucleotide sequence ID" value="NZ_JAUSWV010000002.1"/>
</dbReference>
<dbReference type="Proteomes" id="UP001230654">
    <property type="component" value="Unassembled WGS sequence"/>
</dbReference>
<evidence type="ECO:0000256" key="1">
    <source>
        <dbReference type="SAM" id="MobiDB-lite"/>
    </source>
</evidence>
<comment type="caution">
    <text evidence="2">The sequence shown here is derived from an EMBL/GenBank/DDBJ whole genome shotgun (WGS) entry which is preliminary data.</text>
</comment>
<feature type="region of interest" description="Disordered" evidence="1">
    <location>
        <begin position="1"/>
        <end position="53"/>
    </location>
</feature>
<evidence type="ECO:0008006" key="4">
    <source>
        <dbReference type="Google" id="ProtNLM"/>
    </source>
</evidence>
<gene>
    <name evidence="2" type="ORF">QF030_000920</name>
</gene>
<keyword evidence="3" id="KW-1185">Reference proteome</keyword>
<evidence type="ECO:0000313" key="2">
    <source>
        <dbReference type="EMBL" id="MDQ0578742.1"/>
    </source>
</evidence>
<dbReference type="EMBL" id="JAUSWV010000002">
    <property type="protein sequence ID" value="MDQ0578742.1"/>
    <property type="molecule type" value="Genomic_DNA"/>
</dbReference>
<feature type="region of interest" description="Disordered" evidence="1">
    <location>
        <begin position="69"/>
        <end position="88"/>
    </location>
</feature>
<organism evidence="2 3">
    <name type="scientific">Streptomyces rishiriensis</name>
    <dbReference type="NCBI Taxonomy" id="68264"/>
    <lineage>
        <taxon>Bacteria</taxon>
        <taxon>Bacillati</taxon>
        <taxon>Actinomycetota</taxon>
        <taxon>Actinomycetes</taxon>
        <taxon>Kitasatosporales</taxon>
        <taxon>Streptomycetaceae</taxon>
        <taxon>Streptomyces</taxon>
    </lineage>
</organism>
<accession>A0ABU0NJF5</accession>
<reference evidence="2 3" key="1">
    <citation type="submission" date="2023-07" db="EMBL/GenBank/DDBJ databases">
        <title>Comparative genomics of wheat-associated soil bacteria to identify genetic determinants of phenazine resistance.</title>
        <authorList>
            <person name="Mouncey N."/>
        </authorList>
    </citation>
    <scope>NUCLEOTIDE SEQUENCE [LARGE SCALE GENOMIC DNA]</scope>
    <source>
        <strain evidence="2 3">B2I6</strain>
    </source>
</reference>
<feature type="compositionally biased region" description="Basic and acidic residues" evidence="1">
    <location>
        <begin position="1"/>
        <end position="10"/>
    </location>
</feature>